<evidence type="ECO:0000256" key="13">
    <source>
        <dbReference type="HAMAP-Rule" id="MF_00204"/>
    </source>
</evidence>
<proteinExistence type="inferred from homology"/>
<keyword evidence="20" id="KW-1185">Reference proteome</keyword>
<evidence type="ECO:0000256" key="2">
    <source>
        <dbReference type="ARBA" id="ARBA00008533"/>
    </source>
</evidence>
<evidence type="ECO:0000256" key="3">
    <source>
        <dbReference type="ARBA" id="ARBA00022490"/>
    </source>
</evidence>
<evidence type="ECO:0000256" key="12">
    <source>
        <dbReference type="ARBA" id="ARBA00029504"/>
    </source>
</evidence>
<evidence type="ECO:0000256" key="1">
    <source>
        <dbReference type="ARBA" id="ARBA00004496"/>
    </source>
</evidence>
<protein>
    <recommendedName>
        <fullName evidence="12 13">UvrABC system protein B</fullName>
        <shortName evidence="13">Protein UvrB</shortName>
    </recommendedName>
    <alternativeName>
        <fullName evidence="13">Excinuclease ABC subunit B</fullName>
    </alternativeName>
</protein>
<dbReference type="SUPFAM" id="SSF52540">
    <property type="entry name" value="P-loop containing nucleoside triphosphate hydrolases"/>
    <property type="match status" value="2"/>
</dbReference>
<keyword evidence="6 13" id="KW-0228">DNA excision</keyword>
<dbReference type="HAMAP" id="MF_00204">
    <property type="entry name" value="UvrB"/>
    <property type="match status" value="1"/>
</dbReference>
<evidence type="ECO:0000256" key="8">
    <source>
        <dbReference type="ARBA" id="ARBA00022881"/>
    </source>
</evidence>
<dbReference type="InterPro" id="IPR001943">
    <property type="entry name" value="UVR_dom"/>
</dbReference>
<evidence type="ECO:0000259" key="18">
    <source>
        <dbReference type="PROSITE" id="PS51194"/>
    </source>
</evidence>
<dbReference type="PROSITE" id="PS51194">
    <property type="entry name" value="HELICASE_CTER"/>
    <property type="match status" value="1"/>
</dbReference>
<evidence type="ECO:0000256" key="4">
    <source>
        <dbReference type="ARBA" id="ARBA00022741"/>
    </source>
</evidence>
<evidence type="ECO:0000256" key="11">
    <source>
        <dbReference type="ARBA" id="ARBA00026033"/>
    </source>
</evidence>
<dbReference type="Pfam" id="PF17757">
    <property type="entry name" value="UvrB_inter"/>
    <property type="match status" value="1"/>
</dbReference>
<dbReference type="InterPro" id="IPR006935">
    <property type="entry name" value="Helicase/UvrB_N"/>
</dbReference>
<keyword evidence="8 13" id="KW-0267">Excision nuclease</keyword>
<keyword evidence="7 13" id="KW-0067">ATP-binding</keyword>
<evidence type="ECO:0000313" key="19">
    <source>
        <dbReference type="EMBL" id="GAA4805187.1"/>
    </source>
</evidence>
<evidence type="ECO:0000256" key="5">
    <source>
        <dbReference type="ARBA" id="ARBA00022763"/>
    </source>
</evidence>
<comment type="domain">
    <text evidence="13">The beta-hairpin motif is involved in DNA binding.</text>
</comment>
<keyword evidence="3 13" id="KW-0963">Cytoplasm</keyword>
<dbReference type="SMART" id="SM00487">
    <property type="entry name" value="DEXDc"/>
    <property type="match status" value="1"/>
</dbReference>
<dbReference type="EMBL" id="BAABIQ010000043">
    <property type="protein sequence ID" value="GAA4805187.1"/>
    <property type="molecule type" value="Genomic_DNA"/>
</dbReference>
<feature type="binding site" evidence="13">
    <location>
        <begin position="37"/>
        <end position="44"/>
    </location>
    <ligand>
        <name>ATP</name>
        <dbReference type="ChEBI" id="CHEBI:30616"/>
    </ligand>
</feature>
<dbReference type="PANTHER" id="PTHR24029:SF0">
    <property type="entry name" value="UVRABC SYSTEM PROTEIN B"/>
    <property type="match status" value="1"/>
</dbReference>
<dbReference type="CDD" id="cd18790">
    <property type="entry name" value="SF2_C_UvrB"/>
    <property type="match status" value="1"/>
</dbReference>
<accession>A0ABP9C8Q9</accession>
<evidence type="ECO:0000256" key="9">
    <source>
        <dbReference type="ARBA" id="ARBA00023204"/>
    </source>
</evidence>
<evidence type="ECO:0000259" key="16">
    <source>
        <dbReference type="PROSITE" id="PS50151"/>
    </source>
</evidence>
<dbReference type="InterPro" id="IPR036876">
    <property type="entry name" value="UVR_dom_sf"/>
</dbReference>
<reference evidence="20" key="1">
    <citation type="journal article" date="2019" name="Int. J. Syst. Evol. Microbiol.">
        <title>The Global Catalogue of Microorganisms (GCM) 10K type strain sequencing project: providing services to taxonomists for standard genome sequencing and annotation.</title>
        <authorList>
            <consortium name="The Broad Institute Genomics Platform"/>
            <consortium name="The Broad Institute Genome Sequencing Center for Infectious Disease"/>
            <person name="Wu L."/>
            <person name="Ma J."/>
        </authorList>
    </citation>
    <scope>NUCLEOTIDE SEQUENCE [LARGE SCALE GENOMIC DNA]</scope>
    <source>
        <strain evidence="20">JCM 18200</strain>
    </source>
</reference>
<dbReference type="Gene3D" id="3.40.50.300">
    <property type="entry name" value="P-loop containing nucleotide triphosphate hydrolases"/>
    <property type="match status" value="3"/>
</dbReference>
<dbReference type="InterPro" id="IPR024759">
    <property type="entry name" value="UvrB_YAD/RRR_dom"/>
</dbReference>
<evidence type="ECO:0000256" key="15">
    <source>
        <dbReference type="SAM" id="Coils"/>
    </source>
</evidence>
<feature type="short sequence motif" description="Beta-hairpin" evidence="13">
    <location>
        <begin position="90"/>
        <end position="113"/>
    </location>
</feature>
<dbReference type="InterPro" id="IPR004807">
    <property type="entry name" value="UvrB"/>
</dbReference>
<dbReference type="RefSeq" id="WP_345234402.1">
    <property type="nucleotide sequence ID" value="NZ_BAABIQ010000043.1"/>
</dbReference>
<keyword evidence="15" id="KW-0175">Coiled coil</keyword>
<dbReference type="Pfam" id="PF02151">
    <property type="entry name" value="UVR"/>
    <property type="match status" value="1"/>
</dbReference>
<comment type="caution">
    <text evidence="19">The sequence shown here is derived from an EMBL/GenBank/DDBJ whole genome shotgun (WGS) entry which is preliminary data.</text>
</comment>
<gene>
    <name evidence="13 19" type="primary">uvrB</name>
    <name evidence="19" type="ORF">GCM10023231_37940</name>
</gene>
<comment type="function">
    <text evidence="13">The UvrABC repair system catalyzes the recognition and processing of DNA lesions. A damage recognition complex composed of 2 UvrA and 2 UvrB subunits scans DNA for abnormalities. Upon binding of the UvrA(2)B(2) complex to a putative damaged site, the DNA wraps around one UvrB monomer. DNA wrap is dependent on ATP binding by UvrB and probably causes local melting of the DNA helix, facilitating insertion of UvrB beta-hairpin between the DNA strands. Then UvrB probes one DNA strand for the presence of a lesion. If a lesion is found the UvrA subunits dissociate and the UvrB-DNA preincision complex is formed. This complex is subsequently bound by UvrC and the second UvrB is released. If no lesion is found, the DNA wraps around the other UvrB subunit that will check the other stand for damage.</text>
</comment>
<evidence type="ECO:0000256" key="7">
    <source>
        <dbReference type="ARBA" id="ARBA00022840"/>
    </source>
</evidence>
<keyword evidence="9 13" id="KW-0234">DNA repair</keyword>
<keyword evidence="5 13" id="KW-0227">DNA damage</keyword>
<feature type="coiled-coil region" evidence="15">
    <location>
        <begin position="631"/>
        <end position="658"/>
    </location>
</feature>
<dbReference type="Pfam" id="PF00271">
    <property type="entry name" value="Helicase_C"/>
    <property type="match status" value="1"/>
</dbReference>
<dbReference type="SUPFAM" id="SSF46600">
    <property type="entry name" value="C-terminal UvrC-binding domain of UvrB"/>
    <property type="match status" value="1"/>
</dbReference>
<evidence type="ECO:0000313" key="20">
    <source>
        <dbReference type="Proteomes" id="UP001501411"/>
    </source>
</evidence>
<evidence type="ECO:0000256" key="10">
    <source>
        <dbReference type="ARBA" id="ARBA00023236"/>
    </source>
</evidence>
<organism evidence="19 20">
    <name type="scientific">Olivibacter ginsenosidimutans</name>
    <dbReference type="NCBI Taxonomy" id="1176537"/>
    <lineage>
        <taxon>Bacteria</taxon>
        <taxon>Pseudomonadati</taxon>
        <taxon>Bacteroidota</taxon>
        <taxon>Sphingobacteriia</taxon>
        <taxon>Sphingobacteriales</taxon>
        <taxon>Sphingobacteriaceae</taxon>
        <taxon>Olivibacter</taxon>
    </lineage>
</organism>
<dbReference type="SMART" id="SM00490">
    <property type="entry name" value="HELICc"/>
    <property type="match status" value="1"/>
</dbReference>
<dbReference type="InterPro" id="IPR014001">
    <property type="entry name" value="Helicase_ATP-bd"/>
</dbReference>
<sequence length="678" mass="77024">MKFKLSSAYVPTGDQPEAIRQLVEGVVAGEHYQTLLGVTGSGKTFTIANVIEQTQRPTLILSHNKTLAAQLYGEMKQFFPENAINYFVSYYDYYQPEAYIASSNTYIEKDLQINDEIEKLRLRTTSALMSGRRDIVVVSSISCIYGMGNPEDFSRSIFRFGVGTAISRNAFLHRLVEILYARTTADFKRGTFRVKGDTVDVFPAYMDDAYRITFFGDEIEELSIIDPVSGKTLEKMETLALFPANLFVTPKEKFTQSIFAIQDELIQRKEQLVHDGRMLEAKRLEERVNYDLEMMRELGYCSGIENYSRFFDGRQPGMRPFCLLDYFPDDYLMVIDESHVTVPQIRAMYGGDRSRKISLVEYGFRLPAALDNRPLNFQEFESLAPQTIYVSATPGDYELQQTEGVVVEQVIRPTGLLDPTIEIRPVINQVDDLLDEVDKVTKEGGRVLVTTLTKRMSEELTKYMTRLGIRVRYIHSEIKTLERVEILRGLRLGEFDVLVGINLLREGLDLPEVTLVAILDADKEGFLRSQTSLIQTIGRAARNDKGRVIMYADGITDSMRATIDETNRRREKQMHYNEEHGIVPKTVGKSREAIMEQTSVADFKGGAAKAYVDPDPASSVAADPVVQYMSKGQLQQAIDTARRAMERAAKDMDFLQAAKLRDEMFALEKTMKEKYGKE</sequence>
<feature type="domain" description="Helicase C-terminal" evidence="18">
    <location>
        <begin position="429"/>
        <end position="591"/>
    </location>
</feature>
<keyword evidence="4 13" id="KW-0547">Nucleotide-binding</keyword>
<dbReference type="PROSITE" id="PS51192">
    <property type="entry name" value="HELICASE_ATP_BIND_1"/>
    <property type="match status" value="1"/>
</dbReference>
<dbReference type="NCBIfam" id="TIGR00631">
    <property type="entry name" value="uvrb"/>
    <property type="match status" value="1"/>
</dbReference>
<dbReference type="Pfam" id="PF04851">
    <property type="entry name" value="ResIII"/>
    <property type="match status" value="1"/>
</dbReference>
<evidence type="ECO:0000259" key="17">
    <source>
        <dbReference type="PROSITE" id="PS51192"/>
    </source>
</evidence>
<dbReference type="CDD" id="cd17916">
    <property type="entry name" value="DEXHc_UvrB"/>
    <property type="match status" value="1"/>
</dbReference>
<dbReference type="Pfam" id="PF12344">
    <property type="entry name" value="UvrB"/>
    <property type="match status" value="1"/>
</dbReference>
<dbReference type="Gene3D" id="4.10.860.10">
    <property type="entry name" value="UVR domain"/>
    <property type="match status" value="1"/>
</dbReference>
<evidence type="ECO:0000256" key="14">
    <source>
        <dbReference type="RuleBase" id="RU003587"/>
    </source>
</evidence>
<comment type="subcellular location">
    <subcellularLocation>
        <location evidence="1 13 14">Cytoplasm</location>
    </subcellularLocation>
</comment>
<comment type="similarity">
    <text evidence="2 13 14">Belongs to the UvrB family.</text>
</comment>
<dbReference type="InterPro" id="IPR027417">
    <property type="entry name" value="P-loop_NTPase"/>
</dbReference>
<dbReference type="PROSITE" id="PS50151">
    <property type="entry name" value="UVR"/>
    <property type="match status" value="1"/>
</dbReference>
<dbReference type="PANTHER" id="PTHR24029">
    <property type="entry name" value="UVRABC SYSTEM PROTEIN B"/>
    <property type="match status" value="1"/>
</dbReference>
<comment type="subunit">
    <text evidence="11 13 14">Forms a heterotetramer with UvrA during the search for lesions. Interacts with UvrC in an incision complex.</text>
</comment>
<dbReference type="Proteomes" id="UP001501411">
    <property type="component" value="Unassembled WGS sequence"/>
</dbReference>
<name>A0ABP9C8Q9_9SPHI</name>
<dbReference type="NCBIfam" id="NF003673">
    <property type="entry name" value="PRK05298.1"/>
    <property type="match status" value="1"/>
</dbReference>
<keyword evidence="10 13" id="KW-0742">SOS response</keyword>
<feature type="domain" description="Helicase ATP-binding" evidence="17">
    <location>
        <begin position="24"/>
        <end position="185"/>
    </location>
</feature>
<dbReference type="InterPro" id="IPR001650">
    <property type="entry name" value="Helicase_C-like"/>
</dbReference>
<evidence type="ECO:0000256" key="6">
    <source>
        <dbReference type="ARBA" id="ARBA00022769"/>
    </source>
</evidence>
<dbReference type="InterPro" id="IPR041471">
    <property type="entry name" value="UvrB_inter"/>
</dbReference>
<feature type="domain" description="UVR" evidence="16">
    <location>
        <begin position="635"/>
        <end position="670"/>
    </location>
</feature>